<dbReference type="EMBL" id="CP047218">
    <property type="protein sequence ID" value="QHD67792.1"/>
    <property type="molecule type" value="Genomic_DNA"/>
</dbReference>
<protein>
    <submittedName>
        <fullName evidence="1">Uncharacterized protein</fullName>
    </submittedName>
</protein>
<sequence length="269" mass="30162">MCLVHNNGLQTLLKIQSKKHQLSTITLAEIYDILESSAPDGTKYIRGLGYFLCIGDHFFFVRNQSLNEEHIHAYFDWLLRTETSGFPATCSMILDPRIDPSISAKDIGEIKALKVGGPSFPQMTITPTNDAEEKERSTTRKIADKFIQFEKAFDLAKTLLGDTKAQELADSLGPKERLVVDASVKIKGTRTEKSREKLKEIAKSLDTMTEGKIAVEGKDGKIIDKNLVLRTNMPFEIETEGSNLLSFDNVADQLQKVYNRFVEDGKIQS</sequence>
<reference evidence="1 2" key="1">
    <citation type="submission" date="2019-12" db="EMBL/GenBank/DDBJ databases">
        <title>Functional and genomic insights into the Sphingobium yanoikuyae YC-JY1, a bacterium efficiently degrading bisphenol A.</title>
        <authorList>
            <person name="Jia Y."/>
            <person name="Li X."/>
            <person name="Wang J."/>
            <person name="Eltoukhy A."/>
            <person name="Lamraoui I."/>
            <person name="Yan Y."/>
        </authorList>
    </citation>
    <scope>NUCLEOTIDE SEQUENCE [LARGE SCALE GENOMIC DNA]</scope>
    <source>
        <strain evidence="1 2">YC-JY1</strain>
    </source>
</reference>
<dbReference type="RefSeq" id="WP_159366639.1">
    <property type="nucleotide sequence ID" value="NZ_CP047218.1"/>
</dbReference>
<organism evidence="1 2">
    <name type="scientific">Sphingobium yanoikuyae</name>
    <name type="common">Sphingomonas yanoikuyae</name>
    <dbReference type="NCBI Taxonomy" id="13690"/>
    <lineage>
        <taxon>Bacteria</taxon>
        <taxon>Pseudomonadati</taxon>
        <taxon>Pseudomonadota</taxon>
        <taxon>Alphaproteobacteria</taxon>
        <taxon>Sphingomonadales</taxon>
        <taxon>Sphingomonadaceae</taxon>
        <taxon>Sphingobium</taxon>
    </lineage>
</organism>
<dbReference type="Proteomes" id="UP000464086">
    <property type="component" value="Chromosome"/>
</dbReference>
<proteinExistence type="predicted"/>
<evidence type="ECO:0000313" key="1">
    <source>
        <dbReference type="EMBL" id="QHD67792.1"/>
    </source>
</evidence>
<accession>A0A6P1GI68</accession>
<evidence type="ECO:0000313" key="2">
    <source>
        <dbReference type="Proteomes" id="UP000464086"/>
    </source>
</evidence>
<name>A0A6P1GI68_SPHYA</name>
<dbReference type="AlphaFoldDB" id="A0A6P1GI68"/>
<gene>
    <name evidence="1" type="ORF">GS397_12620</name>
</gene>